<gene>
    <name evidence="1" type="ORF">VP01_3274g1</name>
</gene>
<organism evidence="1 2">
    <name type="scientific">Puccinia sorghi</name>
    <dbReference type="NCBI Taxonomy" id="27349"/>
    <lineage>
        <taxon>Eukaryota</taxon>
        <taxon>Fungi</taxon>
        <taxon>Dikarya</taxon>
        <taxon>Basidiomycota</taxon>
        <taxon>Pucciniomycotina</taxon>
        <taxon>Pucciniomycetes</taxon>
        <taxon>Pucciniales</taxon>
        <taxon>Pucciniaceae</taxon>
        <taxon>Puccinia</taxon>
    </lineage>
</organism>
<keyword evidence="2" id="KW-1185">Reference proteome</keyword>
<protein>
    <submittedName>
        <fullName evidence="1">Uncharacterized protein</fullName>
    </submittedName>
</protein>
<sequence>MSLIIIYGFCSKQVDAPDPDNNMLALYSEALIAMRKGISVPDEVLSTSDSYTFKYYHHISQTGFSNVVALQANLKLLCYLSVSKSGRLAKFTLTQQGFEVGSILAEQESLSLLPFNKSTLSTAVECPLMDSTHSEPNISGDSLPKASSLSTPRRLLTNPTLMTLIPQTSPSRKLSIPKEAVFRIVVYSNSGILIEVTGLQVRNMDDADTRMHPRTFETLYQVEFANSQVSHPVKRSSIADKPPLCPTTMTNLDHMTGWIYESKALPNCAGFGLSTHSPTMSTSAIADQSSSMWFWSINLLPHNVNQCEVF</sequence>
<evidence type="ECO:0000313" key="2">
    <source>
        <dbReference type="Proteomes" id="UP000037035"/>
    </source>
</evidence>
<dbReference type="AlphaFoldDB" id="A0A0L6UZM2"/>
<accession>A0A0L6UZM2</accession>
<name>A0A0L6UZM2_9BASI</name>
<dbReference type="STRING" id="27349.A0A0L6UZM2"/>
<reference evidence="1 2" key="1">
    <citation type="submission" date="2015-08" db="EMBL/GenBank/DDBJ databases">
        <title>Next Generation Sequencing and Analysis of the Genome of Puccinia sorghi L Schw, the Causal Agent of Maize Common Rust.</title>
        <authorList>
            <person name="Rochi L."/>
            <person name="Burguener G."/>
            <person name="Darino M."/>
            <person name="Turjanski A."/>
            <person name="Kreff E."/>
            <person name="Dieguez M.J."/>
            <person name="Sacco F."/>
        </authorList>
    </citation>
    <scope>NUCLEOTIDE SEQUENCE [LARGE SCALE GENOMIC DNA]</scope>
    <source>
        <strain evidence="1 2">RO10H11247</strain>
    </source>
</reference>
<evidence type="ECO:0000313" key="1">
    <source>
        <dbReference type="EMBL" id="KNZ53330.1"/>
    </source>
</evidence>
<comment type="caution">
    <text evidence="1">The sequence shown here is derived from an EMBL/GenBank/DDBJ whole genome shotgun (WGS) entry which is preliminary data.</text>
</comment>
<proteinExistence type="predicted"/>
<dbReference type="EMBL" id="LAVV01008251">
    <property type="protein sequence ID" value="KNZ53330.1"/>
    <property type="molecule type" value="Genomic_DNA"/>
</dbReference>
<dbReference type="VEuPathDB" id="FungiDB:VP01_3274g1"/>
<dbReference type="OrthoDB" id="5963188at2759"/>
<dbReference type="Proteomes" id="UP000037035">
    <property type="component" value="Unassembled WGS sequence"/>
</dbReference>